<feature type="non-terminal residue" evidence="2">
    <location>
        <position position="1"/>
    </location>
</feature>
<dbReference type="PANTHER" id="PTHR37981">
    <property type="entry name" value="LIPASE 2"/>
    <property type="match status" value="1"/>
</dbReference>
<dbReference type="InterPro" id="IPR013830">
    <property type="entry name" value="SGNH_hydro"/>
</dbReference>
<dbReference type="Gene3D" id="3.40.50.1110">
    <property type="entry name" value="SGNH hydrolase"/>
    <property type="match status" value="1"/>
</dbReference>
<proteinExistence type="predicted"/>
<comment type="caution">
    <text evidence="2">The sequence shown here is derived from an EMBL/GenBank/DDBJ whole genome shotgun (WGS) entry which is preliminary data.</text>
</comment>
<name>A0AA36FTR6_9BILA</name>
<dbReference type="AlphaFoldDB" id="A0AA36FTR6"/>
<evidence type="ECO:0000259" key="1">
    <source>
        <dbReference type="Pfam" id="PF13472"/>
    </source>
</evidence>
<reference evidence="2" key="1">
    <citation type="submission" date="2023-06" db="EMBL/GenBank/DDBJ databases">
        <authorList>
            <person name="Delattre M."/>
        </authorList>
    </citation>
    <scope>NUCLEOTIDE SEQUENCE</scope>
    <source>
        <strain evidence="2">AF72</strain>
    </source>
</reference>
<accession>A0AA36FTR6</accession>
<dbReference type="GO" id="GO:0016788">
    <property type="term" value="F:hydrolase activity, acting on ester bonds"/>
    <property type="evidence" value="ECO:0007669"/>
    <property type="project" value="InterPro"/>
</dbReference>
<evidence type="ECO:0000313" key="3">
    <source>
        <dbReference type="Proteomes" id="UP001177023"/>
    </source>
</evidence>
<sequence>GHYTINLVVRDRDETILGTGTTSIQVRDRWIVALGDSYCSGEGNPDIPEDAEGRRAVWMNDRCHRSSSSWASRLSDRVHRSDPSSPVIFSFLCCTGASVEQGVLRSTPQQPIPQMAVVEQIANKFELRPDLVLLSVGGNDIGYAEILHALGNGHETTLFGTMHLRFMFASQQLDQLATRLSSLRPRRVLFPHYFDPSRDEHGNFDASCQDLQHIGSSNLRHAEEMILRRLNRMISAKCVENGWTHVDVSSVFQKAGICSRHSRIRTMADSKRLEGSTLGAFHPTAEAHAEIARLLWTAGH</sequence>
<dbReference type="SUPFAM" id="SSF52266">
    <property type="entry name" value="SGNH hydrolase"/>
    <property type="match status" value="1"/>
</dbReference>
<dbReference type="InterPro" id="IPR036514">
    <property type="entry name" value="SGNH_hydro_sf"/>
</dbReference>
<dbReference type="GO" id="GO:0006629">
    <property type="term" value="P:lipid metabolic process"/>
    <property type="evidence" value="ECO:0007669"/>
    <property type="project" value="TreeGrafter"/>
</dbReference>
<dbReference type="Pfam" id="PF13472">
    <property type="entry name" value="Lipase_GDSL_2"/>
    <property type="match status" value="1"/>
</dbReference>
<keyword evidence="3" id="KW-1185">Reference proteome</keyword>
<dbReference type="Proteomes" id="UP001177023">
    <property type="component" value="Unassembled WGS sequence"/>
</dbReference>
<dbReference type="PANTHER" id="PTHR37981:SF1">
    <property type="entry name" value="SGNH HYDROLASE-TYPE ESTERASE DOMAIN-CONTAINING PROTEIN"/>
    <property type="match status" value="1"/>
</dbReference>
<gene>
    <name evidence="2" type="ORF">MSPICULIGERA_LOCUS5513</name>
</gene>
<protein>
    <recommendedName>
        <fullName evidence="1">SGNH hydrolase-type esterase domain-containing protein</fullName>
    </recommendedName>
</protein>
<dbReference type="EMBL" id="CATQJA010001358">
    <property type="protein sequence ID" value="CAJ0566935.1"/>
    <property type="molecule type" value="Genomic_DNA"/>
</dbReference>
<organism evidence="2 3">
    <name type="scientific">Mesorhabditis spiculigera</name>
    <dbReference type="NCBI Taxonomy" id="96644"/>
    <lineage>
        <taxon>Eukaryota</taxon>
        <taxon>Metazoa</taxon>
        <taxon>Ecdysozoa</taxon>
        <taxon>Nematoda</taxon>
        <taxon>Chromadorea</taxon>
        <taxon>Rhabditida</taxon>
        <taxon>Rhabditina</taxon>
        <taxon>Rhabditomorpha</taxon>
        <taxon>Rhabditoidea</taxon>
        <taxon>Rhabditidae</taxon>
        <taxon>Mesorhabditinae</taxon>
        <taxon>Mesorhabditis</taxon>
    </lineage>
</organism>
<evidence type="ECO:0000313" key="2">
    <source>
        <dbReference type="EMBL" id="CAJ0566935.1"/>
    </source>
</evidence>
<dbReference type="InterPro" id="IPR037460">
    <property type="entry name" value="SEST-like"/>
</dbReference>
<feature type="domain" description="SGNH hydrolase-type esterase" evidence="1">
    <location>
        <begin position="33"/>
        <end position="289"/>
    </location>
</feature>
<feature type="non-terminal residue" evidence="2">
    <location>
        <position position="300"/>
    </location>
</feature>